<accession>A0A852TZU0</accession>
<proteinExistence type="predicted"/>
<name>A0A852TZU0_9ACTN</name>
<comment type="caution">
    <text evidence="3">The sequence shown here is derived from an EMBL/GenBank/DDBJ whole genome shotgun (WGS) entry which is preliminary data.</text>
</comment>
<organism evidence="3 4">
    <name type="scientific">Spinactinospora alkalitolerans</name>
    <dbReference type="NCBI Taxonomy" id="687207"/>
    <lineage>
        <taxon>Bacteria</taxon>
        <taxon>Bacillati</taxon>
        <taxon>Actinomycetota</taxon>
        <taxon>Actinomycetes</taxon>
        <taxon>Streptosporangiales</taxon>
        <taxon>Nocardiopsidaceae</taxon>
        <taxon>Spinactinospora</taxon>
    </lineage>
</organism>
<reference evidence="3 4" key="1">
    <citation type="submission" date="2020-07" db="EMBL/GenBank/DDBJ databases">
        <title>Sequencing the genomes of 1000 actinobacteria strains.</title>
        <authorList>
            <person name="Klenk H.-P."/>
        </authorList>
    </citation>
    <scope>NUCLEOTIDE SEQUENCE [LARGE SCALE GENOMIC DNA]</scope>
    <source>
        <strain evidence="3 4">CXB654</strain>
    </source>
</reference>
<evidence type="ECO:0000313" key="3">
    <source>
        <dbReference type="EMBL" id="NYE48582.1"/>
    </source>
</evidence>
<keyword evidence="4" id="KW-1185">Reference proteome</keyword>
<dbReference type="AlphaFoldDB" id="A0A852TZU0"/>
<feature type="domain" description="DUF397" evidence="2">
    <location>
        <begin position="38"/>
        <end position="90"/>
    </location>
</feature>
<evidence type="ECO:0000256" key="1">
    <source>
        <dbReference type="SAM" id="MobiDB-lite"/>
    </source>
</evidence>
<dbReference type="Pfam" id="PF04149">
    <property type="entry name" value="DUF397"/>
    <property type="match status" value="1"/>
</dbReference>
<gene>
    <name evidence="3" type="ORF">HDA32_003702</name>
</gene>
<dbReference type="Proteomes" id="UP000589036">
    <property type="component" value="Unassembled WGS sequence"/>
</dbReference>
<evidence type="ECO:0000259" key="2">
    <source>
        <dbReference type="Pfam" id="PF04149"/>
    </source>
</evidence>
<dbReference type="EMBL" id="JACCCC010000001">
    <property type="protein sequence ID" value="NYE48582.1"/>
    <property type="molecule type" value="Genomic_DNA"/>
</dbReference>
<dbReference type="RefSeq" id="WP_179644343.1">
    <property type="nucleotide sequence ID" value="NZ_BAAAYY010000036.1"/>
</dbReference>
<protein>
    <recommendedName>
        <fullName evidence="2">DUF397 domain-containing protein</fullName>
    </recommendedName>
</protein>
<feature type="region of interest" description="Disordered" evidence="1">
    <location>
        <begin position="1"/>
        <end position="40"/>
    </location>
</feature>
<evidence type="ECO:0000313" key="4">
    <source>
        <dbReference type="Proteomes" id="UP000589036"/>
    </source>
</evidence>
<sequence>MDNEQVSPGTGSGARLDGAAGGVRDRVRGRSAPAHSEAWVKSRYSEDDVNCVEAARGGPAFTEIRDSHDTSGPILQFPHGEWSSFVTAVRSGALA</sequence>
<dbReference type="InterPro" id="IPR007278">
    <property type="entry name" value="DUF397"/>
</dbReference>